<dbReference type="AlphaFoldDB" id="A0AA36M654"/>
<keyword evidence="6 10" id="KW-0732">Signal</keyword>
<evidence type="ECO:0000313" key="12">
    <source>
        <dbReference type="Proteomes" id="UP001176961"/>
    </source>
</evidence>
<evidence type="ECO:0000256" key="6">
    <source>
        <dbReference type="ARBA" id="ARBA00022729"/>
    </source>
</evidence>
<dbReference type="InterPro" id="IPR001534">
    <property type="entry name" value="Transthyretin-like"/>
</dbReference>
<evidence type="ECO:0000256" key="10">
    <source>
        <dbReference type="SAM" id="SignalP"/>
    </source>
</evidence>
<accession>A0AA36M654</accession>
<organism evidence="11 12">
    <name type="scientific">Cylicocyclus nassatus</name>
    <name type="common">Nematode worm</name>
    <dbReference type="NCBI Taxonomy" id="53992"/>
    <lineage>
        <taxon>Eukaryota</taxon>
        <taxon>Metazoa</taxon>
        <taxon>Ecdysozoa</taxon>
        <taxon>Nematoda</taxon>
        <taxon>Chromadorea</taxon>
        <taxon>Rhabditida</taxon>
        <taxon>Rhabditina</taxon>
        <taxon>Rhabditomorpha</taxon>
        <taxon>Strongyloidea</taxon>
        <taxon>Strongylidae</taxon>
        <taxon>Cylicocyclus</taxon>
    </lineage>
</organism>
<evidence type="ECO:0000313" key="11">
    <source>
        <dbReference type="EMBL" id="CAJ0600514.1"/>
    </source>
</evidence>
<dbReference type="EMBL" id="CATQJL010000223">
    <property type="protein sequence ID" value="CAJ0600514.1"/>
    <property type="molecule type" value="Genomic_DNA"/>
</dbReference>
<feature type="chain" id="PRO_5041449093" evidence="10">
    <location>
        <begin position="21"/>
        <end position="646"/>
    </location>
</feature>
<dbReference type="GO" id="GO:0006508">
    <property type="term" value="P:proteolysis"/>
    <property type="evidence" value="ECO:0007669"/>
    <property type="project" value="UniProtKB-KW"/>
</dbReference>
<evidence type="ECO:0000256" key="1">
    <source>
        <dbReference type="ARBA" id="ARBA00004613"/>
    </source>
</evidence>
<dbReference type="InterPro" id="IPR038479">
    <property type="entry name" value="Transthyretin-like_sf"/>
</dbReference>
<evidence type="ECO:0000256" key="5">
    <source>
        <dbReference type="ARBA" id="ARBA00022670"/>
    </source>
</evidence>
<dbReference type="GO" id="GO:0009986">
    <property type="term" value="C:cell surface"/>
    <property type="evidence" value="ECO:0007669"/>
    <property type="project" value="InterPro"/>
</dbReference>
<dbReference type="Proteomes" id="UP001176961">
    <property type="component" value="Unassembled WGS sequence"/>
</dbReference>
<keyword evidence="5" id="KW-0645">Protease</keyword>
<comment type="similarity">
    <text evidence="3">Belongs to the peptidase S28 family.</text>
</comment>
<evidence type="ECO:0000256" key="3">
    <source>
        <dbReference type="ARBA" id="ARBA00011079"/>
    </source>
</evidence>
<evidence type="ECO:0000256" key="7">
    <source>
        <dbReference type="ARBA" id="ARBA00022801"/>
    </source>
</evidence>
<dbReference type="Pfam" id="PF05577">
    <property type="entry name" value="Peptidase_S28"/>
    <property type="match status" value="1"/>
</dbReference>
<evidence type="ECO:0000256" key="8">
    <source>
        <dbReference type="ARBA" id="ARBA00022825"/>
    </source>
</evidence>
<dbReference type="Pfam" id="PF01060">
    <property type="entry name" value="TTR-52"/>
    <property type="match status" value="1"/>
</dbReference>
<evidence type="ECO:0000256" key="4">
    <source>
        <dbReference type="ARBA" id="ARBA00022525"/>
    </source>
</evidence>
<keyword evidence="8" id="KW-0720">Serine protease</keyword>
<keyword evidence="12" id="KW-1185">Reference proteome</keyword>
<dbReference type="GO" id="GO:0008239">
    <property type="term" value="F:dipeptidyl-peptidase activity"/>
    <property type="evidence" value="ECO:0007669"/>
    <property type="project" value="TreeGrafter"/>
</dbReference>
<dbReference type="InterPro" id="IPR042269">
    <property type="entry name" value="Ser_carbopepase_S28_SKS"/>
</dbReference>
<reference evidence="11" key="1">
    <citation type="submission" date="2023-07" db="EMBL/GenBank/DDBJ databases">
        <authorList>
            <consortium name="CYATHOMIX"/>
        </authorList>
    </citation>
    <scope>NUCLEOTIDE SEQUENCE</scope>
    <source>
        <strain evidence="11">N/A</strain>
    </source>
</reference>
<name>A0AA36M654_CYLNA</name>
<keyword evidence="9" id="KW-0325">Glycoprotein</keyword>
<comment type="similarity">
    <text evidence="2">Belongs to the nematode transthyretin-like family.</text>
</comment>
<dbReference type="Gene3D" id="1.20.120.980">
    <property type="entry name" value="Serine carboxypeptidase S28, SKS domain"/>
    <property type="match status" value="1"/>
</dbReference>
<gene>
    <name evidence="11" type="ORF">CYNAS_LOCUS12497</name>
</gene>
<sequence length="646" mass="73032">MMSALSIVLTILSCSTLAQSLFTQSVGVKGVLMCGDKPLANTKVKLYDDDSGPDLDDLLAEGTTDSMGQFLLYGHTSEIMTIDPKLNVYHDCDDSLVPCQRKVTFHIPKAFVSSGEHPKTFFNIGQVNMQIQFESESRDCLHRMLILLALLAFGEALMHIRDPSTWPHVRRSGGLYFPRKSSYKWSEEWLENVPVDHFAFSNKDEFKMRYFINTDTYEEGGPIFFYTGNEGKLEGFAENTGFMWDIAPEFKAAVVFAEHRFYGKTQPYGDKSYNTTEHLGYLSSEQALADFVLLIDHLKQKRLKGAENSAVIAFGGSYGGMLSAWIRIKYPHKVDGAIAASAPVFWFMDSNVPEDIYDKIVTRSFVNAGCNRKAVEKGWRALQNLAQSDEGRKYLNDLFHLEEKSRIESQDDYRFLAAFVREVFESMAMVNYPYPTEFLSPLPGWPVKEACKFLSAVPKTDEEAARQLYEVTNLYYNHTGTAETFCANAERCAGAFAALGDPMGWPWQSCTEMVMPLCGSGWPNDFFWKDCPFTVDGAAQNCKAWFEKIGFDPSMLRPHWATQNYGTAFPSASNIVFSNGYLDPWSGGGWSLKPRTEGSLVSIILKEGAHHYDLRGAHPDDTEEVKEVRRVEKLHIKKWIQKAKRN</sequence>
<dbReference type="FunFam" id="1.20.120.980:FF:000007">
    <property type="entry name" value="Predicted protein"/>
    <property type="match status" value="1"/>
</dbReference>
<evidence type="ECO:0000256" key="9">
    <source>
        <dbReference type="ARBA" id="ARBA00023180"/>
    </source>
</evidence>
<dbReference type="SUPFAM" id="SSF53474">
    <property type="entry name" value="alpha/beta-Hydrolases"/>
    <property type="match status" value="1"/>
</dbReference>
<dbReference type="PANTHER" id="PTHR11010">
    <property type="entry name" value="PROTEASE S28 PRO-X CARBOXYPEPTIDASE-RELATED"/>
    <property type="match status" value="1"/>
</dbReference>
<protein>
    <submittedName>
        <fullName evidence="11">Uncharacterized protein</fullName>
    </submittedName>
</protein>
<feature type="signal peptide" evidence="10">
    <location>
        <begin position="1"/>
        <end position="20"/>
    </location>
</feature>
<dbReference type="Gene3D" id="3.40.50.1820">
    <property type="entry name" value="alpha/beta hydrolase"/>
    <property type="match status" value="1"/>
</dbReference>
<comment type="caution">
    <text evidence="11">The sequence shown here is derived from an EMBL/GenBank/DDBJ whole genome shotgun (WGS) entry which is preliminary data.</text>
</comment>
<dbReference type="GO" id="GO:0005576">
    <property type="term" value="C:extracellular region"/>
    <property type="evidence" value="ECO:0007669"/>
    <property type="project" value="UniProtKB-SubCell"/>
</dbReference>
<keyword evidence="4" id="KW-0964">Secreted</keyword>
<dbReference type="Gene3D" id="2.60.40.3330">
    <property type="match status" value="1"/>
</dbReference>
<proteinExistence type="inferred from homology"/>
<dbReference type="GO" id="GO:0070008">
    <property type="term" value="F:serine-type exopeptidase activity"/>
    <property type="evidence" value="ECO:0007669"/>
    <property type="project" value="InterPro"/>
</dbReference>
<evidence type="ECO:0000256" key="2">
    <source>
        <dbReference type="ARBA" id="ARBA00010112"/>
    </source>
</evidence>
<dbReference type="InterPro" id="IPR029058">
    <property type="entry name" value="AB_hydrolase_fold"/>
</dbReference>
<dbReference type="PANTHER" id="PTHR11010:SF38">
    <property type="entry name" value="LYSOSOMAL PRO-X CARBOXYPEPTIDASE"/>
    <property type="match status" value="1"/>
</dbReference>
<comment type="subcellular location">
    <subcellularLocation>
        <location evidence="1">Secreted</location>
    </subcellularLocation>
</comment>
<keyword evidence="7" id="KW-0378">Hydrolase</keyword>
<dbReference type="InterPro" id="IPR008758">
    <property type="entry name" value="Peptidase_S28"/>
</dbReference>